<accession>A0A8J2YWJ4</accession>
<dbReference type="EMBL" id="BMJQ01000008">
    <property type="protein sequence ID" value="GGF25133.1"/>
    <property type="molecule type" value="Genomic_DNA"/>
</dbReference>
<proteinExistence type="inferred from homology"/>
<dbReference type="InterPro" id="IPR000529">
    <property type="entry name" value="Ribosomal_bS6"/>
</dbReference>
<dbReference type="InterPro" id="IPR020814">
    <property type="entry name" value="Ribosomal_S6_plastid/chlpt"/>
</dbReference>
<keyword evidence="6" id="KW-0694">RNA-binding</keyword>
<reference evidence="8" key="2">
    <citation type="submission" date="2020-09" db="EMBL/GenBank/DDBJ databases">
        <authorList>
            <person name="Sun Q."/>
            <person name="Zhou Y."/>
        </authorList>
    </citation>
    <scope>NUCLEOTIDE SEQUENCE</scope>
    <source>
        <strain evidence="8">CGMCC 1.15725</strain>
    </source>
</reference>
<keyword evidence="2 6" id="KW-0689">Ribosomal protein</keyword>
<sequence>MALYECVFIARQDVSGTQVETLIETFAQVIVDQGGTVPKKEYWGLKNLAYRMKKNRKGHYALMNIDAPPAAVKEMERTMSINEDIIRVLTIRVDELEEGPSVAMQNKGRAEERPRRSFGDRGGFGGERGGFGGERGFGDRGDRAPAGAVE</sequence>
<dbReference type="SUPFAM" id="SSF54995">
    <property type="entry name" value="Ribosomal protein S6"/>
    <property type="match status" value="1"/>
</dbReference>
<evidence type="ECO:0000256" key="7">
    <source>
        <dbReference type="SAM" id="MobiDB-lite"/>
    </source>
</evidence>
<keyword evidence="9" id="KW-1185">Reference proteome</keyword>
<dbReference type="PANTHER" id="PTHR21011:SF1">
    <property type="entry name" value="SMALL RIBOSOMAL SUBUNIT PROTEIN BS6M"/>
    <property type="match status" value="1"/>
</dbReference>
<feature type="region of interest" description="Disordered" evidence="7">
    <location>
        <begin position="100"/>
        <end position="150"/>
    </location>
</feature>
<comment type="similarity">
    <text evidence="1 6">Belongs to the bacterial ribosomal protein bS6 family.</text>
</comment>
<dbReference type="NCBIfam" id="TIGR00166">
    <property type="entry name" value="S6"/>
    <property type="match status" value="1"/>
</dbReference>
<protein>
    <recommendedName>
        <fullName evidence="5 6">Small ribosomal subunit protein bS6</fullName>
    </recommendedName>
</protein>
<dbReference type="RefSeq" id="WP_189047859.1">
    <property type="nucleotide sequence ID" value="NZ_BMJQ01000008.1"/>
</dbReference>
<comment type="caution">
    <text evidence="8">The sequence shown here is derived from an EMBL/GenBank/DDBJ whole genome shotgun (WGS) entry which is preliminary data.</text>
</comment>
<keyword evidence="3 6" id="KW-0687">Ribonucleoprotein</keyword>
<feature type="compositionally biased region" description="Gly residues" evidence="7">
    <location>
        <begin position="120"/>
        <end position="135"/>
    </location>
</feature>
<dbReference type="Proteomes" id="UP000646365">
    <property type="component" value="Unassembled WGS sequence"/>
</dbReference>
<evidence type="ECO:0000256" key="4">
    <source>
        <dbReference type="ARBA" id="ARBA00035104"/>
    </source>
</evidence>
<dbReference type="PANTHER" id="PTHR21011">
    <property type="entry name" value="MITOCHONDRIAL 28S RIBOSOMAL PROTEIN S6"/>
    <property type="match status" value="1"/>
</dbReference>
<dbReference type="GO" id="GO:0006412">
    <property type="term" value="P:translation"/>
    <property type="evidence" value="ECO:0007669"/>
    <property type="project" value="UniProtKB-UniRule"/>
</dbReference>
<evidence type="ECO:0000313" key="9">
    <source>
        <dbReference type="Proteomes" id="UP000646365"/>
    </source>
</evidence>
<evidence type="ECO:0000256" key="3">
    <source>
        <dbReference type="ARBA" id="ARBA00023274"/>
    </source>
</evidence>
<name>A0A8J2YWJ4_9PROT</name>
<organism evidence="8 9">
    <name type="scientific">Aliidongia dinghuensis</name>
    <dbReference type="NCBI Taxonomy" id="1867774"/>
    <lineage>
        <taxon>Bacteria</taxon>
        <taxon>Pseudomonadati</taxon>
        <taxon>Pseudomonadota</taxon>
        <taxon>Alphaproteobacteria</taxon>
        <taxon>Rhodospirillales</taxon>
        <taxon>Dongiaceae</taxon>
        <taxon>Aliidongia</taxon>
    </lineage>
</organism>
<evidence type="ECO:0000256" key="2">
    <source>
        <dbReference type="ARBA" id="ARBA00022980"/>
    </source>
</evidence>
<dbReference type="GO" id="GO:0070181">
    <property type="term" value="F:small ribosomal subunit rRNA binding"/>
    <property type="evidence" value="ECO:0007669"/>
    <property type="project" value="TreeGrafter"/>
</dbReference>
<evidence type="ECO:0000313" key="8">
    <source>
        <dbReference type="EMBL" id="GGF25133.1"/>
    </source>
</evidence>
<dbReference type="GO" id="GO:0003735">
    <property type="term" value="F:structural constituent of ribosome"/>
    <property type="evidence" value="ECO:0007669"/>
    <property type="project" value="InterPro"/>
</dbReference>
<dbReference type="GO" id="GO:0022627">
    <property type="term" value="C:cytosolic small ribosomal subunit"/>
    <property type="evidence" value="ECO:0007669"/>
    <property type="project" value="TreeGrafter"/>
</dbReference>
<dbReference type="InterPro" id="IPR014717">
    <property type="entry name" value="Transl_elong_EF1B/ribsomal_bS6"/>
</dbReference>
<dbReference type="Pfam" id="PF01250">
    <property type="entry name" value="Ribosomal_S6"/>
    <property type="match status" value="1"/>
</dbReference>
<feature type="compositionally biased region" description="Basic and acidic residues" evidence="7">
    <location>
        <begin position="108"/>
        <end position="119"/>
    </location>
</feature>
<dbReference type="HAMAP" id="MF_00360">
    <property type="entry name" value="Ribosomal_bS6"/>
    <property type="match status" value="1"/>
</dbReference>
<dbReference type="AlphaFoldDB" id="A0A8J2YWJ4"/>
<dbReference type="Gene3D" id="3.30.70.60">
    <property type="match status" value="1"/>
</dbReference>
<comment type="function">
    <text evidence="4 6">Binds together with bS18 to 16S ribosomal RNA.</text>
</comment>
<dbReference type="CDD" id="cd00473">
    <property type="entry name" value="bS6"/>
    <property type="match status" value="1"/>
</dbReference>
<reference evidence="8" key="1">
    <citation type="journal article" date="2014" name="Int. J. Syst. Evol. Microbiol.">
        <title>Complete genome sequence of Corynebacterium casei LMG S-19264T (=DSM 44701T), isolated from a smear-ripened cheese.</title>
        <authorList>
            <consortium name="US DOE Joint Genome Institute (JGI-PGF)"/>
            <person name="Walter F."/>
            <person name="Albersmeier A."/>
            <person name="Kalinowski J."/>
            <person name="Ruckert C."/>
        </authorList>
    </citation>
    <scope>NUCLEOTIDE SEQUENCE</scope>
    <source>
        <strain evidence="8">CGMCC 1.15725</strain>
    </source>
</reference>
<keyword evidence="6" id="KW-0699">rRNA-binding</keyword>
<gene>
    <name evidence="6 8" type="primary">rpsF</name>
    <name evidence="8" type="ORF">GCM10011611_33970</name>
</gene>
<evidence type="ECO:0000256" key="1">
    <source>
        <dbReference type="ARBA" id="ARBA00009512"/>
    </source>
</evidence>
<evidence type="ECO:0000256" key="5">
    <source>
        <dbReference type="ARBA" id="ARBA00035294"/>
    </source>
</evidence>
<dbReference type="InterPro" id="IPR035980">
    <property type="entry name" value="Ribosomal_bS6_sf"/>
</dbReference>
<evidence type="ECO:0000256" key="6">
    <source>
        <dbReference type="HAMAP-Rule" id="MF_00360"/>
    </source>
</evidence>